<dbReference type="Proteomes" id="UP001500655">
    <property type="component" value="Unassembled WGS sequence"/>
</dbReference>
<sequence>MEESVVEYTSARGASWREAASRAGRVLLPRRRRRGWSLLVPLIALVAGLLMTTTAHTAAGTALRDDRGPELSRLIEERRKQVAAGELQAAQLRGDIDAQTGAQAGSDSRIAEQRARANVVREEAGFTALHGPGLVVRLDDAPRRPDGSLPAGAGVDDVVVHQQDVQSVVNALWAGGAEAMSIMDVRVISTSAVRCVGNTLLLHGQVYSPPFVVRAIGDPEAMRRALDAASGVRAFAEAARVWGLGYDVASQGDITVPAYSGSVDLDHAQVAG</sequence>
<dbReference type="InterPro" id="IPR010273">
    <property type="entry name" value="DUF881"/>
</dbReference>
<gene>
    <name evidence="3" type="ORF">GCM10009681_28570</name>
</gene>
<keyword evidence="2" id="KW-0812">Transmembrane</keyword>
<name>A0ABP4WIU3_9ACTN</name>
<comment type="caution">
    <text evidence="3">The sequence shown here is derived from an EMBL/GenBank/DDBJ whole genome shotgun (WGS) entry which is preliminary data.</text>
</comment>
<protein>
    <submittedName>
        <fullName evidence="3">DUF881 domain-containing protein</fullName>
    </submittedName>
</protein>
<keyword evidence="4" id="KW-1185">Reference proteome</keyword>
<accession>A0ABP4WIU3</accession>
<evidence type="ECO:0000256" key="2">
    <source>
        <dbReference type="SAM" id="Phobius"/>
    </source>
</evidence>
<comment type="similarity">
    <text evidence="1">Belongs to the UPF0749 family.</text>
</comment>
<organism evidence="3 4">
    <name type="scientific">Luedemannella helvata</name>
    <dbReference type="NCBI Taxonomy" id="349315"/>
    <lineage>
        <taxon>Bacteria</taxon>
        <taxon>Bacillati</taxon>
        <taxon>Actinomycetota</taxon>
        <taxon>Actinomycetes</taxon>
        <taxon>Micromonosporales</taxon>
        <taxon>Micromonosporaceae</taxon>
        <taxon>Luedemannella</taxon>
    </lineage>
</organism>
<evidence type="ECO:0000313" key="4">
    <source>
        <dbReference type="Proteomes" id="UP001500655"/>
    </source>
</evidence>
<dbReference type="Gene3D" id="3.30.70.1880">
    <property type="entry name" value="Protein of unknown function DUF881"/>
    <property type="match status" value="1"/>
</dbReference>
<keyword evidence="2" id="KW-0472">Membrane</keyword>
<reference evidence="4" key="1">
    <citation type="journal article" date="2019" name="Int. J. Syst. Evol. Microbiol.">
        <title>The Global Catalogue of Microorganisms (GCM) 10K type strain sequencing project: providing services to taxonomists for standard genome sequencing and annotation.</title>
        <authorList>
            <consortium name="The Broad Institute Genomics Platform"/>
            <consortium name="The Broad Institute Genome Sequencing Center for Infectious Disease"/>
            <person name="Wu L."/>
            <person name="Ma J."/>
        </authorList>
    </citation>
    <scope>NUCLEOTIDE SEQUENCE [LARGE SCALE GENOMIC DNA]</scope>
    <source>
        <strain evidence="4">JCM 13249</strain>
    </source>
</reference>
<dbReference type="EMBL" id="BAAALS010000012">
    <property type="protein sequence ID" value="GAA1755731.1"/>
    <property type="molecule type" value="Genomic_DNA"/>
</dbReference>
<evidence type="ECO:0000256" key="1">
    <source>
        <dbReference type="ARBA" id="ARBA00009108"/>
    </source>
</evidence>
<dbReference type="PANTHER" id="PTHR37313">
    <property type="entry name" value="UPF0749 PROTEIN RV1825"/>
    <property type="match status" value="1"/>
</dbReference>
<keyword evidence="2" id="KW-1133">Transmembrane helix</keyword>
<dbReference type="Pfam" id="PF05949">
    <property type="entry name" value="DUF881"/>
    <property type="match status" value="1"/>
</dbReference>
<proteinExistence type="inferred from homology"/>
<evidence type="ECO:0000313" key="3">
    <source>
        <dbReference type="EMBL" id="GAA1755731.1"/>
    </source>
</evidence>
<dbReference type="PANTHER" id="PTHR37313:SF4">
    <property type="entry name" value="CONSERVED MEMBRANE PROTEIN-RELATED"/>
    <property type="match status" value="1"/>
</dbReference>
<feature type="transmembrane region" description="Helical" evidence="2">
    <location>
        <begin position="35"/>
        <end position="55"/>
    </location>
</feature>